<feature type="transmembrane region" description="Helical" evidence="2">
    <location>
        <begin position="157"/>
        <end position="180"/>
    </location>
</feature>
<dbReference type="GO" id="GO:0008381">
    <property type="term" value="F:mechanosensitive monoatomic ion channel activity"/>
    <property type="evidence" value="ECO:0007669"/>
    <property type="project" value="InterPro"/>
</dbReference>
<evidence type="ECO:0000313" key="4">
    <source>
        <dbReference type="EMBL" id="GIM71426.1"/>
    </source>
</evidence>
<keyword evidence="2" id="KW-0812">Transmembrane</keyword>
<feature type="region of interest" description="Disordered" evidence="1">
    <location>
        <begin position="204"/>
        <end position="232"/>
    </location>
</feature>
<evidence type="ECO:0000256" key="1">
    <source>
        <dbReference type="SAM" id="MobiDB-lite"/>
    </source>
</evidence>
<accession>A0A919VPJ7</accession>
<keyword evidence="5" id="KW-1185">Reference proteome</keyword>
<feature type="transmembrane region" description="Helical" evidence="2">
    <location>
        <begin position="90"/>
        <end position="112"/>
    </location>
</feature>
<reference evidence="4" key="1">
    <citation type="submission" date="2021-03" db="EMBL/GenBank/DDBJ databases">
        <title>Whole genome shotgun sequence of Actinoplanes consettensis NBRC 14913.</title>
        <authorList>
            <person name="Komaki H."/>
            <person name="Tamura T."/>
        </authorList>
    </citation>
    <scope>NUCLEOTIDE SEQUENCE</scope>
    <source>
        <strain evidence="4">NBRC 14913</strain>
    </source>
</reference>
<dbReference type="SUPFAM" id="SSF50182">
    <property type="entry name" value="Sm-like ribonucleoproteins"/>
    <property type="match status" value="1"/>
</dbReference>
<dbReference type="EMBL" id="BOQP01000011">
    <property type="protein sequence ID" value="GIM71426.1"/>
    <property type="molecule type" value="Genomic_DNA"/>
</dbReference>
<feature type="transmembrane region" description="Helical" evidence="2">
    <location>
        <begin position="49"/>
        <end position="69"/>
    </location>
</feature>
<protein>
    <recommendedName>
        <fullName evidence="3">Mechanosensitive ion channel MscS domain-containing protein</fullName>
    </recommendedName>
</protein>
<dbReference type="Gene3D" id="1.10.287.1260">
    <property type="match status" value="1"/>
</dbReference>
<keyword evidence="2" id="KW-0472">Membrane</keyword>
<dbReference type="AlphaFoldDB" id="A0A919VPJ7"/>
<evidence type="ECO:0000256" key="2">
    <source>
        <dbReference type="SAM" id="Phobius"/>
    </source>
</evidence>
<dbReference type="PANTHER" id="PTHR30221:SF1">
    <property type="entry name" value="SMALL-CONDUCTANCE MECHANOSENSITIVE CHANNEL"/>
    <property type="match status" value="1"/>
</dbReference>
<comment type="caution">
    <text evidence="4">The sequence shown here is derived from an EMBL/GenBank/DDBJ whole genome shotgun (WGS) entry which is preliminary data.</text>
</comment>
<dbReference type="InterPro" id="IPR045275">
    <property type="entry name" value="MscS_archaea/bacteria_type"/>
</dbReference>
<feature type="transmembrane region" description="Helical" evidence="2">
    <location>
        <begin position="20"/>
        <end position="37"/>
    </location>
</feature>
<proteinExistence type="predicted"/>
<evidence type="ECO:0000259" key="3">
    <source>
        <dbReference type="Pfam" id="PF00924"/>
    </source>
</evidence>
<dbReference type="InterPro" id="IPR006685">
    <property type="entry name" value="MscS_channel_2nd"/>
</dbReference>
<dbReference type="Proteomes" id="UP000680865">
    <property type="component" value="Unassembled WGS sequence"/>
</dbReference>
<sequence>MPLDSLRLLEQRIRPDFRKAVTFGILALAALIVGSELGEVRDGLRRGLIAYGCALLTAVFGVVASRTAASEVHRVAAARAGTAAAAMLRLLVQLGGYLIVAFSVFDLIGVGLQHLLVGSAVTGVILGLAAQPVLSNLFAGLVLLFSRPYVTGERVRVMSGALNGPLTGTVISAGLLYTMLETDDGPLNIPNSALMASAVGPAAEAAAEEEAKPDEAEPETQGAAAGAIGAVD</sequence>
<dbReference type="Pfam" id="PF00924">
    <property type="entry name" value="MS_channel_2nd"/>
    <property type="match status" value="1"/>
</dbReference>
<feature type="domain" description="Mechanosensitive ion channel MscS" evidence="3">
    <location>
        <begin position="133"/>
        <end position="199"/>
    </location>
</feature>
<keyword evidence="2" id="KW-1133">Transmembrane helix</keyword>
<gene>
    <name evidence="4" type="ORF">Aco04nite_25140</name>
</gene>
<organism evidence="4 5">
    <name type="scientific">Winogradskya consettensis</name>
    <dbReference type="NCBI Taxonomy" id="113560"/>
    <lineage>
        <taxon>Bacteria</taxon>
        <taxon>Bacillati</taxon>
        <taxon>Actinomycetota</taxon>
        <taxon>Actinomycetes</taxon>
        <taxon>Micromonosporales</taxon>
        <taxon>Micromonosporaceae</taxon>
        <taxon>Winogradskya</taxon>
    </lineage>
</organism>
<dbReference type="GO" id="GO:0016020">
    <property type="term" value="C:membrane"/>
    <property type="evidence" value="ECO:0007669"/>
    <property type="project" value="InterPro"/>
</dbReference>
<evidence type="ECO:0000313" key="5">
    <source>
        <dbReference type="Proteomes" id="UP000680865"/>
    </source>
</evidence>
<feature type="transmembrane region" description="Helical" evidence="2">
    <location>
        <begin position="124"/>
        <end position="145"/>
    </location>
</feature>
<dbReference type="InterPro" id="IPR010920">
    <property type="entry name" value="LSM_dom_sf"/>
</dbReference>
<name>A0A919VPJ7_9ACTN</name>
<dbReference type="PANTHER" id="PTHR30221">
    <property type="entry name" value="SMALL-CONDUCTANCE MECHANOSENSITIVE CHANNEL"/>
    <property type="match status" value="1"/>
</dbReference>